<evidence type="ECO:0000313" key="1">
    <source>
        <dbReference type="EMBL" id="MBB6095877.1"/>
    </source>
</evidence>
<reference evidence="1 2" key="1">
    <citation type="submission" date="2020-08" db="EMBL/GenBank/DDBJ databases">
        <title>Genomic Encyclopedia of Type Strains, Phase IV (KMG-IV): sequencing the most valuable type-strain genomes for metagenomic binning, comparative biology and taxonomic classification.</title>
        <authorList>
            <person name="Goeker M."/>
        </authorList>
    </citation>
    <scope>NUCLEOTIDE SEQUENCE [LARGE SCALE GENOMIC DNA]</scope>
    <source>
        <strain evidence="1 2">DSM 26723</strain>
    </source>
</reference>
<protein>
    <submittedName>
        <fullName evidence="1">Uncharacterized protein</fullName>
    </submittedName>
</protein>
<organism evidence="1 2">
    <name type="scientific">Povalibacter uvarum</name>
    <dbReference type="NCBI Taxonomy" id="732238"/>
    <lineage>
        <taxon>Bacteria</taxon>
        <taxon>Pseudomonadati</taxon>
        <taxon>Pseudomonadota</taxon>
        <taxon>Gammaproteobacteria</taxon>
        <taxon>Steroidobacterales</taxon>
        <taxon>Steroidobacteraceae</taxon>
        <taxon>Povalibacter</taxon>
    </lineage>
</organism>
<name>A0A841HRJ8_9GAMM</name>
<sequence>MPICHEHNLAEPVPNRCPFGIRVKLRSTDPFRNLVGNDWDKEHWYATREERDQALKEMSGRYVYFRPGDQPTLEYEKIEK</sequence>
<gene>
    <name evidence="1" type="ORF">HNQ60_004768</name>
</gene>
<dbReference type="AlphaFoldDB" id="A0A841HRJ8"/>
<dbReference type="RefSeq" id="WP_184335264.1">
    <property type="nucleotide sequence ID" value="NZ_JACHHZ010000006.1"/>
</dbReference>
<comment type="caution">
    <text evidence="1">The sequence shown here is derived from an EMBL/GenBank/DDBJ whole genome shotgun (WGS) entry which is preliminary data.</text>
</comment>
<dbReference type="Proteomes" id="UP000588068">
    <property type="component" value="Unassembled WGS sequence"/>
</dbReference>
<accession>A0A841HRJ8</accession>
<evidence type="ECO:0000313" key="2">
    <source>
        <dbReference type="Proteomes" id="UP000588068"/>
    </source>
</evidence>
<dbReference type="EMBL" id="JACHHZ010000006">
    <property type="protein sequence ID" value="MBB6095877.1"/>
    <property type="molecule type" value="Genomic_DNA"/>
</dbReference>
<proteinExistence type="predicted"/>
<keyword evidence="2" id="KW-1185">Reference proteome</keyword>